<name>A0AAU9TU65_EUPED</name>
<dbReference type="Gene3D" id="3.30.420.10">
    <property type="entry name" value="Ribonuclease H-like superfamily/Ribonuclease H"/>
    <property type="match status" value="1"/>
</dbReference>
<comment type="caution">
    <text evidence="1">The sequence shown here is derived from an EMBL/GenBank/DDBJ whole genome shotgun (WGS) entry which is preliminary data.</text>
</comment>
<dbReference type="AlphaFoldDB" id="A0AAU9TU65"/>
<proteinExistence type="predicted"/>
<dbReference type="GO" id="GO:0003676">
    <property type="term" value="F:nucleic acid binding"/>
    <property type="evidence" value="ECO:0007669"/>
    <property type="project" value="InterPro"/>
</dbReference>
<dbReference type="InterPro" id="IPR036397">
    <property type="entry name" value="RNaseH_sf"/>
</dbReference>
<dbReference type="EMBL" id="CAKOGL010000007">
    <property type="protein sequence ID" value="CAH2089019.1"/>
    <property type="molecule type" value="Genomic_DNA"/>
</dbReference>
<organism evidence="1 2">
    <name type="scientific">Euphydryas editha</name>
    <name type="common">Edith's checkerspot</name>
    <dbReference type="NCBI Taxonomy" id="104508"/>
    <lineage>
        <taxon>Eukaryota</taxon>
        <taxon>Metazoa</taxon>
        <taxon>Ecdysozoa</taxon>
        <taxon>Arthropoda</taxon>
        <taxon>Hexapoda</taxon>
        <taxon>Insecta</taxon>
        <taxon>Pterygota</taxon>
        <taxon>Neoptera</taxon>
        <taxon>Endopterygota</taxon>
        <taxon>Lepidoptera</taxon>
        <taxon>Glossata</taxon>
        <taxon>Ditrysia</taxon>
        <taxon>Papilionoidea</taxon>
        <taxon>Nymphalidae</taxon>
        <taxon>Nymphalinae</taxon>
        <taxon>Euphydryas</taxon>
    </lineage>
</organism>
<evidence type="ECO:0000313" key="1">
    <source>
        <dbReference type="EMBL" id="CAH2089019.1"/>
    </source>
</evidence>
<dbReference type="Proteomes" id="UP001153954">
    <property type="component" value="Unassembled WGS sequence"/>
</dbReference>
<keyword evidence="2" id="KW-1185">Reference proteome</keyword>
<protein>
    <recommendedName>
        <fullName evidence="3">Tc1-like transposase DDE domain-containing protein</fullName>
    </recommendedName>
</protein>
<evidence type="ECO:0000313" key="2">
    <source>
        <dbReference type="Proteomes" id="UP001153954"/>
    </source>
</evidence>
<dbReference type="PANTHER" id="PTHR33939">
    <property type="entry name" value="PROTEIN CBG22215"/>
    <property type="match status" value="1"/>
</dbReference>
<evidence type="ECO:0008006" key="3">
    <source>
        <dbReference type="Google" id="ProtNLM"/>
    </source>
</evidence>
<dbReference type="PANTHER" id="PTHR33939:SF1">
    <property type="entry name" value="DUF4371 DOMAIN-CONTAINING PROTEIN"/>
    <property type="match status" value="1"/>
</dbReference>
<reference evidence="1" key="1">
    <citation type="submission" date="2022-03" db="EMBL/GenBank/DDBJ databases">
        <authorList>
            <person name="Tunstrom K."/>
        </authorList>
    </citation>
    <scope>NUCLEOTIDE SEQUENCE</scope>
</reference>
<sequence length="251" mass="28921">MSRKSQRVVLKSHAREIISKVFDFMKKEASKNYAEKITDARWRTAQAVGVSESTVTRILRERKEYTSTMKVKSFRIAGRTIVHTDESYIHTNHVQKKSWAEECSKTAIKQNLTKGVRIIIIHAGSAEGFVPNALLTYSRAEIKSGDYHDNMNTENYLKLLQEKLIPNLPNHAVVVMDNAAYHNTSSGKIPTSNSNKLDMQTWLNAKNIHFEPSYKKPELYDLILKNKKNFRKYKVDELLKEHGFTVLRLPI</sequence>
<accession>A0AAU9TU65</accession>
<gene>
    <name evidence="1" type="ORF">EEDITHA_LOCUS5116</name>
</gene>